<protein>
    <submittedName>
        <fullName evidence="2">Uncharacterized protein</fullName>
    </submittedName>
</protein>
<keyword evidence="1" id="KW-1133">Transmembrane helix</keyword>
<evidence type="ECO:0000313" key="2">
    <source>
        <dbReference type="EMBL" id="PKX96634.1"/>
    </source>
</evidence>
<dbReference type="AlphaFoldDB" id="A0A2I1CG94"/>
<reference evidence="3" key="1">
    <citation type="journal article" date="2018" name="Proc. Natl. Acad. Sci. U.S.A.">
        <title>Linking secondary metabolites to gene clusters through genome sequencing of six diverse Aspergillus species.</title>
        <authorList>
            <person name="Kaerboelling I."/>
            <person name="Vesth T.C."/>
            <person name="Frisvad J.C."/>
            <person name="Nybo J.L."/>
            <person name="Theobald S."/>
            <person name="Kuo A."/>
            <person name="Bowyer P."/>
            <person name="Matsuda Y."/>
            <person name="Mondo S."/>
            <person name="Lyhne E.K."/>
            <person name="Kogle M.E."/>
            <person name="Clum A."/>
            <person name="Lipzen A."/>
            <person name="Salamov A."/>
            <person name="Ngan C.Y."/>
            <person name="Daum C."/>
            <person name="Chiniquy J."/>
            <person name="Barry K."/>
            <person name="LaButti K."/>
            <person name="Haridas S."/>
            <person name="Simmons B.A."/>
            <person name="Magnuson J.K."/>
            <person name="Mortensen U.H."/>
            <person name="Larsen T.O."/>
            <person name="Grigoriev I.V."/>
            <person name="Baker S.E."/>
            <person name="Andersen M.R."/>
        </authorList>
    </citation>
    <scope>NUCLEOTIDE SEQUENCE [LARGE SCALE GENOMIC DNA]</scope>
    <source>
        <strain evidence="3">IBT 16806</strain>
    </source>
</reference>
<dbReference type="EMBL" id="MSZS01000002">
    <property type="protein sequence ID" value="PKX96634.1"/>
    <property type="molecule type" value="Genomic_DNA"/>
</dbReference>
<proteinExistence type="predicted"/>
<keyword evidence="1" id="KW-0472">Membrane</keyword>
<evidence type="ECO:0000313" key="3">
    <source>
        <dbReference type="Proteomes" id="UP000234474"/>
    </source>
</evidence>
<feature type="transmembrane region" description="Helical" evidence="1">
    <location>
        <begin position="21"/>
        <end position="53"/>
    </location>
</feature>
<dbReference type="RefSeq" id="XP_024685229.1">
    <property type="nucleotide sequence ID" value="XM_024832479.1"/>
</dbReference>
<keyword evidence="3" id="KW-1185">Reference proteome</keyword>
<dbReference type="VEuPathDB" id="FungiDB:P174DRAFT_84695"/>
<name>A0A2I1CG94_ASPN1</name>
<comment type="caution">
    <text evidence="2">The sequence shown here is derived from an EMBL/GenBank/DDBJ whole genome shotgun (WGS) entry which is preliminary data.</text>
</comment>
<feature type="transmembrane region" description="Helical" evidence="1">
    <location>
        <begin position="59"/>
        <end position="80"/>
    </location>
</feature>
<evidence type="ECO:0000256" key="1">
    <source>
        <dbReference type="SAM" id="Phobius"/>
    </source>
</evidence>
<organism evidence="2 3">
    <name type="scientific">Aspergillus novofumigatus (strain IBT 16806)</name>
    <dbReference type="NCBI Taxonomy" id="1392255"/>
    <lineage>
        <taxon>Eukaryota</taxon>
        <taxon>Fungi</taxon>
        <taxon>Dikarya</taxon>
        <taxon>Ascomycota</taxon>
        <taxon>Pezizomycotina</taxon>
        <taxon>Eurotiomycetes</taxon>
        <taxon>Eurotiomycetidae</taxon>
        <taxon>Eurotiales</taxon>
        <taxon>Aspergillaceae</taxon>
        <taxon>Aspergillus</taxon>
        <taxon>Aspergillus subgen. Fumigati</taxon>
    </lineage>
</organism>
<dbReference type="Proteomes" id="UP000234474">
    <property type="component" value="Unassembled WGS sequence"/>
</dbReference>
<sequence length="84" mass="9342">MRLRKAMISLSASGRRPSQSAVIFYFFCFALIVFVACLIIAIFFLLSFLLTIWRPYFNFSFSLVVLLSSPSCSISIYVVVAGGG</sequence>
<accession>A0A2I1CG94</accession>
<gene>
    <name evidence="2" type="ORF">P174DRAFT_84695</name>
</gene>
<keyword evidence="1" id="KW-0812">Transmembrane</keyword>
<dbReference type="GeneID" id="36539817"/>